<dbReference type="RefSeq" id="WP_038491634.1">
    <property type="nucleotide sequence ID" value="NZ_CP009962.1"/>
</dbReference>
<reference evidence="2" key="1">
    <citation type="journal article" date="2014" name="Soil Biol. Biochem.">
        <title>Structure and function of bacterial communities in ageing soils: Insights from the Mendocino ecological staircase.</title>
        <authorList>
            <person name="Uroz S."/>
            <person name="Tech J.J."/>
            <person name="Sawaya N.A."/>
            <person name="Frey-Klett P."/>
            <person name="Leveau J.H.J."/>
        </authorList>
    </citation>
    <scope>NUCLEOTIDE SEQUENCE [LARGE SCALE GENOMIC DNA]</scope>
    <source>
        <strain evidence="2">Cal35</strain>
    </source>
</reference>
<dbReference type="Proteomes" id="UP000030302">
    <property type="component" value="Chromosome"/>
</dbReference>
<dbReference type="EMBL" id="CP009962">
    <property type="protein sequence ID" value="AIY42833.1"/>
    <property type="molecule type" value="Genomic_DNA"/>
</dbReference>
<dbReference type="KEGG" id="care:LT85_3675"/>
<dbReference type="STRING" id="279058.LT85_3675"/>
<dbReference type="HOGENOM" id="CLU_184979_0_0_4"/>
<name>A0A0A1FDM2_9BURK</name>
<evidence type="ECO:0000313" key="1">
    <source>
        <dbReference type="EMBL" id="AIY42833.1"/>
    </source>
</evidence>
<dbReference type="OrthoDB" id="8966078at2"/>
<organism evidence="1 2">
    <name type="scientific">Collimonas arenae</name>
    <dbReference type="NCBI Taxonomy" id="279058"/>
    <lineage>
        <taxon>Bacteria</taxon>
        <taxon>Pseudomonadati</taxon>
        <taxon>Pseudomonadota</taxon>
        <taxon>Betaproteobacteria</taxon>
        <taxon>Burkholderiales</taxon>
        <taxon>Oxalobacteraceae</taxon>
        <taxon>Collimonas</taxon>
    </lineage>
</organism>
<evidence type="ECO:0000313" key="2">
    <source>
        <dbReference type="Proteomes" id="UP000030302"/>
    </source>
</evidence>
<sequence length="99" mass="10952">MSHQATIQLLHDAINTVQNNSTNSPSAITSLCRIWRAQTALLSALPPRFAEVAENFLGRLEAANLFTEESCSYSQQDLLDHLRAWLDQAQLTLQKSAGV</sequence>
<accession>A0A0A1FDM2</accession>
<protein>
    <submittedName>
        <fullName evidence="1">Uncharacterized protein</fullName>
    </submittedName>
</protein>
<gene>
    <name evidence="1" type="ORF">LT85_3675</name>
</gene>
<proteinExistence type="predicted"/>
<dbReference type="AlphaFoldDB" id="A0A0A1FDM2"/>
<keyword evidence="2" id="KW-1185">Reference proteome</keyword>